<comment type="similarity">
    <text evidence="3">Belongs to the peptidase T1B family.</text>
</comment>
<dbReference type="GO" id="GO:0005737">
    <property type="term" value="C:cytoplasm"/>
    <property type="evidence" value="ECO:0007669"/>
    <property type="project" value="UniProtKB-SubCell"/>
</dbReference>
<dbReference type="GO" id="GO:0051603">
    <property type="term" value="P:proteolysis involved in protein catabolic process"/>
    <property type="evidence" value="ECO:0007669"/>
    <property type="project" value="InterPro"/>
</dbReference>
<comment type="function">
    <text evidence="3">Component of the proteasome, a multicatalytic proteinase complex which is characterized by its ability to cleave peptides with Arg, Phe, Tyr, Leu, and Glu adjacent to the leaving group at neutral or slightly basic pH. The proteasome has an ATP-dependent proteolytic activity.</text>
</comment>
<dbReference type="InterPro" id="IPR016050">
    <property type="entry name" value="Proteasome_bsu_CS"/>
</dbReference>
<dbReference type="PROSITE" id="PS51476">
    <property type="entry name" value="PROTEASOME_BETA_2"/>
    <property type="match status" value="1"/>
</dbReference>
<dbReference type="InterPro" id="IPR023333">
    <property type="entry name" value="Proteasome_suB-type"/>
</dbReference>
<dbReference type="EMBL" id="JAHDYR010000067">
    <property type="protein sequence ID" value="KAG9389918.1"/>
    <property type="molecule type" value="Genomic_DNA"/>
</dbReference>
<accession>A0A8J6DYW8</accession>
<evidence type="ECO:0000256" key="1">
    <source>
        <dbReference type="ARBA" id="ARBA00022490"/>
    </source>
</evidence>
<gene>
    <name evidence="4" type="ORF">J8273_8605</name>
</gene>
<dbReference type="PANTHER" id="PTHR32194:SF2">
    <property type="entry name" value="PROTEASOME SUBUNIT BETA TYPE-1"/>
    <property type="match status" value="1"/>
</dbReference>
<keyword evidence="1 3" id="KW-0963">Cytoplasm</keyword>
<dbReference type="GO" id="GO:0005839">
    <property type="term" value="C:proteasome core complex"/>
    <property type="evidence" value="ECO:0007669"/>
    <property type="project" value="InterPro"/>
</dbReference>
<dbReference type="Pfam" id="PF00227">
    <property type="entry name" value="Proteasome"/>
    <property type="match status" value="1"/>
</dbReference>
<dbReference type="Gene3D" id="3.60.20.10">
    <property type="entry name" value="Glutamine Phosphoribosylpyrophosphate, subunit 1, domain 1"/>
    <property type="match status" value="1"/>
</dbReference>
<evidence type="ECO:0000256" key="2">
    <source>
        <dbReference type="ARBA" id="ARBA00022942"/>
    </source>
</evidence>
<dbReference type="GO" id="GO:0005634">
    <property type="term" value="C:nucleus"/>
    <property type="evidence" value="ECO:0007669"/>
    <property type="project" value="UniProtKB-SubCell"/>
</dbReference>
<name>A0A8J6DYW8_9EUKA</name>
<dbReference type="PANTHER" id="PTHR32194">
    <property type="entry name" value="METALLOPROTEASE TLDD"/>
    <property type="match status" value="1"/>
</dbReference>
<keyword evidence="3" id="KW-0539">Nucleus</keyword>
<comment type="caution">
    <text evidence="4">The sequence shown here is derived from an EMBL/GenBank/DDBJ whole genome shotgun (WGS) entry which is preliminary data.</text>
</comment>
<dbReference type="SUPFAM" id="SSF56235">
    <property type="entry name" value="N-terminal nucleophile aminohydrolases (Ntn hydrolases)"/>
    <property type="match status" value="1"/>
</dbReference>
<proteinExistence type="inferred from homology"/>
<sequence>MSSQFEPYTDNGGTVIAVAGEDFVIIAGDTRLTQNSYCIASRNVSKVAKITDDIFIASAGMQADIFTLQKNLLLHSKQFKQDTGADISLSAFSQYLGNTLYGRRFFPYYTFNIVGGIKPDGTTGIFEYDAVGNFQEYKCSCAGSAASLMFPLLDSQMKGRKTPIPFDEALGLVKDAITSAGERDIHTGDFVKIHVLRRGQAPEETTFELKQD</sequence>
<comment type="subcellular location">
    <subcellularLocation>
        <location evidence="3">Cytoplasm</location>
    </subcellularLocation>
    <subcellularLocation>
        <location evidence="3">Nucleus</location>
    </subcellularLocation>
</comment>
<reference evidence="4" key="1">
    <citation type="submission" date="2021-05" db="EMBL/GenBank/DDBJ databases">
        <title>A free-living protist that lacks canonical eukaryotic 1 DNA replication and segregation systems.</title>
        <authorList>
            <person name="Salas-Leiva D.E."/>
            <person name="Tromer E.C."/>
            <person name="Curtis B.A."/>
            <person name="Jerlstrom-Hultqvist J."/>
            <person name="Kolisko M."/>
            <person name="Yi Z."/>
            <person name="Salas-Leiva J.S."/>
            <person name="Gallot-Lavallee L."/>
            <person name="Kops G.J.P.L."/>
            <person name="Archibald J.M."/>
            <person name="Simpson A.G.B."/>
            <person name="Roger A.J."/>
        </authorList>
    </citation>
    <scope>NUCLEOTIDE SEQUENCE</scope>
    <source>
        <strain evidence="4">BICM</strain>
    </source>
</reference>
<dbReference type="Proteomes" id="UP000717585">
    <property type="component" value="Unassembled WGS sequence"/>
</dbReference>
<evidence type="ECO:0000256" key="3">
    <source>
        <dbReference type="RuleBase" id="RU004203"/>
    </source>
</evidence>
<evidence type="ECO:0000313" key="5">
    <source>
        <dbReference type="Proteomes" id="UP000717585"/>
    </source>
</evidence>
<dbReference type="AlphaFoldDB" id="A0A8J6DYW8"/>
<comment type="subunit">
    <text evidence="3">Component of the proteasome complex.</text>
</comment>
<keyword evidence="5" id="KW-1185">Reference proteome</keyword>
<dbReference type="PROSITE" id="PS00854">
    <property type="entry name" value="PROTEASOME_BETA_1"/>
    <property type="match status" value="1"/>
</dbReference>
<evidence type="ECO:0000313" key="4">
    <source>
        <dbReference type="EMBL" id="KAG9389918.1"/>
    </source>
</evidence>
<protein>
    <recommendedName>
        <fullName evidence="3">Proteasome subunit beta</fullName>
    </recommendedName>
</protein>
<keyword evidence="2 3" id="KW-0647">Proteasome</keyword>
<dbReference type="InterPro" id="IPR029055">
    <property type="entry name" value="Ntn_hydrolases_N"/>
</dbReference>
<dbReference type="OrthoDB" id="268479at2759"/>
<organism evidence="4 5">
    <name type="scientific">Carpediemonas membranifera</name>
    <dbReference type="NCBI Taxonomy" id="201153"/>
    <lineage>
        <taxon>Eukaryota</taxon>
        <taxon>Metamonada</taxon>
        <taxon>Carpediemonas-like organisms</taxon>
        <taxon>Carpediemonas</taxon>
    </lineage>
</organism>
<dbReference type="InterPro" id="IPR001353">
    <property type="entry name" value="Proteasome_sua/b"/>
</dbReference>